<accession>A0A2V0QAX0</accession>
<comment type="caution">
    <text evidence="1">The sequence shown here is derived from an EMBL/GenBank/DDBJ whole genome shotgun (WGS) entry which is preliminary data.</text>
</comment>
<dbReference type="RefSeq" id="WP_229610934.1">
    <property type="nucleotide sequence ID" value="NZ_RBSG01000865.1"/>
</dbReference>
<evidence type="ECO:0000313" key="2">
    <source>
        <dbReference type="Proteomes" id="UP000247480"/>
    </source>
</evidence>
<dbReference type="Proteomes" id="UP000247480">
    <property type="component" value="Unassembled WGS sequence"/>
</dbReference>
<sequence>MRAGGRPQAVATGTFCKEESSALSALDKAQEKLIRDDLIERIFKNFPEHMKGTLLKQYGMLQEIGKFISKHFYNNGLDHSRTEGNGLFEHFAWPTYDSKEYFAP</sequence>
<name>A0A2V0QAX0_PSESF</name>
<reference evidence="1 2" key="1">
    <citation type="submission" date="2018-04" db="EMBL/GenBank/DDBJ databases">
        <title>Draft genome sequence of Pseudomonas syringae pv. actinidiae biovar 1 strains isolated from kiwifruit in Kagawa prefecture.</title>
        <authorList>
            <person name="Tabuchi M."/>
            <person name="Saito M."/>
            <person name="Fujiwara S."/>
            <person name="Sasa N."/>
            <person name="Akimitsu K."/>
            <person name="Gomi K."/>
            <person name="Konishi-Sugita S."/>
            <person name="Hamano K."/>
            <person name="Kataoka I."/>
        </authorList>
    </citation>
    <scope>NUCLEOTIDE SEQUENCE [LARGE SCALE GENOMIC DNA]</scope>
    <source>
        <strain evidence="1 2">MAFF212206</strain>
    </source>
</reference>
<gene>
    <name evidence="1" type="ORF">KPSA1_03396</name>
</gene>
<evidence type="ECO:0000313" key="1">
    <source>
        <dbReference type="EMBL" id="GBH09991.1"/>
    </source>
</evidence>
<dbReference type="EMBL" id="BGJZ01000140">
    <property type="protein sequence ID" value="GBH09991.1"/>
    <property type="molecule type" value="Genomic_DNA"/>
</dbReference>
<organism evidence="1 2">
    <name type="scientific">Pseudomonas syringae pv. actinidiae</name>
    <dbReference type="NCBI Taxonomy" id="103796"/>
    <lineage>
        <taxon>Bacteria</taxon>
        <taxon>Pseudomonadati</taxon>
        <taxon>Pseudomonadota</taxon>
        <taxon>Gammaproteobacteria</taxon>
        <taxon>Pseudomonadales</taxon>
        <taxon>Pseudomonadaceae</taxon>
        <taxon>Pseudomonas</taxon>
        <taxon>Pseudomonas syringae</taxon>
    </lineage>
</organism>
<protein>
    <submittedName>
        <fullName evidence="1">5-bromo-4-chloroindolyl phosphate hydrolysis protein</fullName>
    </submittedName>
</protein>
<dbReference type="AlphaFoldDB" id="A0A2V0QAX0"/>
<proteinExistence type="predicted"/>